<evidence type="ECO:0000313" key="2">
    <source>
        <dbReference type="Proteomes" id="UP000192328"/>
    </source>
</evidence>
<organism evidence="1 2">
    <name type="scientific">Aristaeella lactis</name>
    <dbReference type="NCBI Taxonomy" id="3046383"/>
    <lineage>
        <taxon>Bacteria</taxon>
        <taxon>Bacillati</taxon>
        <taxon>Bacillota</taxon>
        <taxon>Clostridia</taxon>
        <taxon>Eubacteriales</taxon>
        <taxon>Aristaeellaceae</taxon>
        <taxon>Aristaeella</taxon>
    </lineage>
</organism>
<reference evidence="1" key="1">
    <citation type="submission" date="2017-04" db="EMBL/GenBank/DDBJ databases">
        <authorList>
            <person name="Varghese N."/>
            <person name="Submissions S."/>
        </authorList>
    </citation>
    <scope>NUCLEOTIDE SEQUENCE</scope>
    <source>
        <strain evidence="1">WTE2008</strain>
    </source>
</reference>
<evidence type="ECO:0000313" key="1">
    <source>
        <dbReference type="EMBL" id="SMC58036.1"/>
    </source>
</evidence>
<comment type="caution">
    <text evidence="1">The sequence shown here is derived from an EMBL/GenBank/DDBJ whole genome shotgun (WGS) entry which is preliminary data.</text>
</comment>
<protein>
    <submittedName>
        <fullName evidence="1">Uncharacterized protein</fullName>
    </submittedName>
</protein>
<dbReference type="Proteomes" id="UP000192328">
    <property type="component" value="Unassembled WGS sequence"/>
</dbReference>
<gene>
    <name evidence="1" type="ORF">SAMN06297397_1514</name>
</gene>
<sequence length="214" mass="23520">MKNRTIKSICILLIMTMFVGIAGFAQAEPDYYHIGLEVTSVMSEMVDSETYLSLLGTPSTWNDVREAVNTGDYDKPVAVYAVTLDNPEAYLKIMIDKDPDSSSQWNSLSDNLQEQILNKIGVTTICSIVNGQAGASSVSFANLAQAYIKNSDLTEEKKVSYLYLFEKGTPILVTFGYHAATGMFVFIPAESQGSVESLKTVLPFVEITLVEIEN</sequence>
<dbReference type="EMBL" id="FWXZ01000002">
    <property type="protein sequence ID" value="SMC58036.1"/>
    <property type="molecule type" value="Genomic_DNA"/>
</dbReference>
<proteinExistence type="predicted"/>
<name>A0AC61PL07_9FIRM</name>
<accession>A0AC61PL07</accession>
<keyword evidence="2" id="KW-1185">Reference proteome</keyword>